<reference evidence="2" key="1">
    <citation type="journal article" date="2011" name="PLoS Genet.">
        <title>Genomic analysis of the necrotrophic fungal pathogens Sclerotinia sclerotiorum and Botrytis cinerea.</title>
        <authorList>
            <person name="Amselem J."/>
            <person name="Cuomo C.A."/>
            <person name="van Kan J.A."/>
            <person name="Viaud M."/>
            <person name="Benito E.P."/>
            <person name="Couloux A."/>
            <person name="Coutinho P.M."/>
            <person name="de Vries R.P."/>
            <person name="Dyer P.S."/>
            <person name="Fillinger S."/>
            <person name="Fournier E."/>
            <person name="Gout L."/>
            <person name="Hahn M."/>
            <person name="Kohn L."/>
            <person name="Lapalu N."/>
            <person name="Plummer K.M."/>
            <person name="Pradier J.M."/>
            <person name="Quevillon E."/>
            <person name="Sharon A."/>
            <person name="Simon A."/>
            <person name="ten Have A."/>
            <person name="Tudzynski B."/>
            <person name="Tudzynski P."/>
            <person name="Wincker P."/>
            <person name="Andrew M."/>
            <person name="Anthouard V."/>
            <person name="Beever R.E."/>
            <person name="Beffa R."/>
            <person name="Benoit I."/>
            <person name="Bouzid O."/>
            <person name="Brault B."/>
            <person name="Chen Z."/>
            <person name="Choquer M."/>
            <person name="Collemare J."/>
            <person name="Cotton P."/>
            <person name="Danchin E.G."/>
            <person name="Da Silva C."/>
            <person name="Gautier A."/>
            <person name="Giraud C."/>
            <person name="Giraud T."/>
            <person name="Gonzalez C."/>
            <person name="Grossetete S."/>
            <person name="Guldener U."/>
            <person name="Henrissat B."/>
            <person name="Howlett B.J."/>
            <person name="Kodira C."/>
            <person name="Kretschmer M."/>
            <person name="Lappartient A."/>
            <person name="Leroch M."/>
            <person name="Levis C."/>
            <person name="Mauceli E."/>
            <person name="Neuveglise C."/>
            <person name="Oeser B."/>
            <person name="Pearson M."/>
            <person name="Poulain J."/>
            <person name="Poussereau N."/>
            <person name="Quesneville H."/>
            <person name="Rascle C."/>
            <person name="Schumacher J."/>
            <person name="Segurens B."/>
            <person name="Sexton A."/>
            <person name="Silva E."/>
            <person name="Sirven C."/>
            <person name="Soanes D.M."/>
            <person name="Talbot N.J."/>
            <person name="Templeton M."/>
            <person name="Yandava C."/>
            <person name="Yarden O."/>
            <person name="Zeng Q."/>
            <person name="Rollins J.A."/>
            <person name="Lebrun M.H."/>
            <person name="Dickman M."/>
        </authorList>
    </citation>
    <scope>NUCLEOTIDE SEQUENCE [LARGE SCALE GENOMIC DNA]</scope>
    <source>
        <strain evidence="2">T4</strain>
    </source>
</reference>
<dbReference type="AlphaFoldDB" id="G2XSF7"/>
<evidence type="ECO:0000313" key="2">
    <source>
        <dbReference type="Proteomes" id="UP000008177"/>
    </source>
</evidence>
<name>G2XSF7_BOTF4</name>
<accession>G2XSF7</accession>
<dbReference type="Proteomes" id="UP000008177">
    <property type="component" value="Unplaced contigs"/>
</dbReference>
<protein>
    <submittedName>
        <fullName evidence="1">Uncharacterized protein</fullName>
    </submittedName>
</protein>
<gene>
    <name evidence="1" type="ORF">BofuT4P69000001001</name>
</gene>
<organism evidence="1 2">
    <name type="scientific">Botryotinia fuckeliana (strain T4)</name>
    <name type="common">Noble rot fungus</name>
    <name type="synonym">Botrytis cinerea</name>
    <dbReference type="NCBI Taxonomy" id="999810"/>
    <lineage>
        <taxon>Eukaryota</taxon>
        <taxon>Fungi</taxon>
        <taxon>Dikarya</taxon>
        <taxon>Ascomycota</taxon>
        <taxon>Pezizomycotina</taxon>
        <taxon>Leotiomycetes</taxon>
        <taxon>Helotiales</taxon>
        <taxon>Sclerotiniaceae</taxon>
        <taxon>Botrytis</taxon>
    </lineage>
</organism>
<sequence>MTADNKSCVAVVLRCNKDFEFYFFKCSTLYDGPGVCTLKSSSSWLDKRQGRTSILAFRRNRIVVPTYLAGHSLALKYPHNSQIKLLAFTGLNFNRNGGFPRLKYE</sequence>
<evidence type="ECO:0000313" key="1">
    <source>
        <dbReference type="EMBL" id="CCD43594.1"/>
    </source>
</evidence>
<proteinExistence type="predicted"/>
<dbReference type="HOGENOM" id="CLU_2236184_0_0_1"/>
<dbReference type="EMBL" id="FQ790261">
    <property type="protein sequence ID" value="CCD43594.1"/>
    <property type="molecule type" value="Genomic_DNA"/>
</dbReference>
<dbReference type="InParanoid" id="G2XSF7"/>